<dbReference type="RefSeq" id="XP_065645614.1">
    <property type="nucleotide sequence ID" value="XM_065789542.1"/>
</dbReference>
<evidence type="ECO:0000313" key="1">
    <source>
        <dbReference type="Proteomes" id="UP001652625"/>
    </source>
</evidence>
<reference evidence="1" key="1">
    <citation type="submission" date="2025-05" db="UniProtKB">
        <authorList>
            <consortium name="RefSeq"/>
        </authorList>
    </citation>
    <scope>NUCLEOTIDE SEQUENCE [LARGE SCALE GENOMIC DNA]</scope>
</reference>
<organism evidence="1 2">
    <name type="scientific">Hydra vulgaris</name>
    <name type="common">Hydra</name>
    <name type="synonym">Hydra attenuata</name>
    <dbReference type="NCBI Taxonomy" id="6087"/>
    <lineage>
        <taxon>Eukaryota</taxon>
        <taxon>Metazoa</taxon>
        <taxon>Cnidaria</taxon>
        <taxon>Hydrozoa</taxon>
        <taxon>Hydroidolina</taxon>
        <taxon>Anthoathecata</taxon>
        <taxon>Aplanulata</taxon>
        <taxon>Hydridae</taxon>
        <taxon>Hydra</taxon>
    </lineage>
</organism>
<keyword evidence="1" id="KW-1185">Reference proteome</keyword>
<evidence type="ECO:0000313" key="2">
    <source>
        <dbReference type="RefSeq" id="XP_065645614.1"/>
    </source>
</evidence>
<reference evidence="2" key="2">
    <citation type="submission" date="2025-08" db="UniProtKB">
        <authorList>
            <consortium name="RefSeq"/>
        </authorList>
    </citation>
    <scope>IDENTIFICATION</scope>
</reference>
<sequence>MSIVHQYSQDSSVPIIDIETQTLCRNPDFNVSVVEEYLSKFDTNKATGMDKVHPKVLKECKSALAKPLSIMFNKFFERSKLPKLWSCANIITLFKNGSKLDPNNYRLVSLTSVVCEVIKRIIKDKMMKNLVDNMLINKNQHGFVDNKSCVTNLLESLDFITNSVDNGWDVIFLLLRVVIVVSGVPQGLVLEALSFVAYINDISNKIKSGCKVFANDTKILKAIKNANDIIELQQDIGVLME</sequence>
<protein>
    <submittedName>
        <fullName evidence="2">Uncharacterized protein LOC136076078</fullName>
    </submittedName>
</protein>
<dbReference type="GeneID" id="136076078"/>
<gene>
    <name evidence="2" type="primary">LOC136076078</name>
</gene>
<accession>A0ABM4B9N9</accession>
<dbReference type="PANTHER" id="PTHR33395">
    <property type="entry name" value="TRANSCRIPTASE, PUTATIVE-RELATED-RELATED"/>
    <property type="match status" value="1"/>
</dbReference>
<proteinExistence type="predicted"/>
<dbReference type="Proteomes" id="UP001652625">
    <property type="component" value="Chromosome 02"/>
</dbReference>
<name>A0ABM4B9N9_HYDVU</name>
<dbReference type="PANTHER" id="PTHR33395:SF22">
    <property type="entry name" value="REVERSE TRANSCRIPTASE DOMAIN-CONTAINING PROTEIN"/>
    <property type="match status" value="1"/>
</dbReference>